<accession>L8JS70</accession>
<evidence type="ECO:0000313" key="2">
    <source>
        <dbReference type="Proteomes" id="UP000011135"/>
    </source>
</evidence>
<name>L8JS70_9BACT</name>
<dbReference type="RefSeq" id="WP_009580550.1">
    <property type="nucleotide sequence ID" value="NZ_AMZN01000046.1"/>
</dbReference>
<evidence type="ECO:0000313" key="1">
    <source>
        <dbReference type="EMBL" id="ELR71063.1"/>
    </source>
</evidence>
<dbReference type="EMBL" id="AMZN01000046">
    <property type="protein sequence ID" value="ELR71063.1"/>
    <property type="molecule type" value="Genomic_DNA"/>
</dbReference>
<keyword evidence="2" id="KW-1185">Reference proteome</keyword>
<organism evidence="1 2">
    <name type="scientific">Fulvivirga imtechensis AK7</name>
    <dbReference type="NCBI Taxonomy" id="1237149"/>
    <lineage>
        <taxon>Bacteria</taxon>
        <taxon>Pseudomonadati</taxon>
        <taxon>Bacteroidota</taxon>
        <taxon>Cytophagia</taxon>
        <taxon>Cytophagales</taxon>
        <taxon>Fulvivirgaceae</taxon>
        <taxon>Fulvivirga</taxon>
    </lineage>
</organism>
<reference evidence="1 2" key="1">
    <citation type="submission" date="2012-12" db="EMBL/GenBank/DDBJ databases">
        <title>Genome assembly of Fulvivirga imtechensis AK7.</title>
        <authorList>
            <person name="Nupur N."/>
            <person name="Khatri I."/>
            <person name="Kumar R."/>
            <person name="Subramanian S."/>
            <person name="Pinnaka A."/>
        </authorList>
    </citation>
    <scope>NUCLEOTIDE SEQUENCE [LARGE SCALE GENOMIC DNA]</scope>
    <source>
        <strain evidence="1 2">AK7</strain>
    </source>
</reference>
<proteinExistence type="predicted"/>
<dbReference type="PATRIC" id="fig|1237149.3.peg.2953"/>
<protein>
    <recommendedName>
        <fullName evidence="3">Septum formation inhibitor Maf</fullName>
    </recommendedName>
</protein>
<evidence type="ECO:0008006" key="3">
    <source>
        <dbReference type="Google" id="ProtNLM"/>
    </source>
</evidence>
<dbReference type="STRING" id="1237149.C900_03193"/>
<dbReference type="Proteomes" id="UP000011135">
    <property type="component" value="Unassembled WGS sequence"/>
</dbReference>
<gene>
    <name evidence="1" type="ORF">C900_03193</name>
</gene>
<dbReference type="AlphaFoldDB" id="L8JS70"/>
<sequence>MPYLILSLLTIASLSHCQKSTGSISDTVAVPYTQDQFHDYWYTGKAEVATYNLKQSRYGEIHDGKAVLIFVTEPFSRSKQVKLDQPEQAGVDHVTVMKLNYTKKFTTGIYPYSMMLSSFTPIDSYHHPKTLKLTMSSQEWCGHVFSQMNLDGKHYNTRSYSYFEQEGDLETKVDAALLEDELWNRIRLNYKSLPTGNIQVVPGLFFTRMAHDNLKPLDTTAELIQESDTATYTLTFPNRKLSISFSAAFPYHILSWKESYNGLGGKLLTTEAVFDKKLHIDYWSRNKTTDSYLRDSLNLE</sequence>
<comment type="caution">
    <text evidence="1">The sequence shown here is derived from an EMBL/GenBank/DDBJ whole genome shotgun (WGS) entry which is preliminary data.</text>
</comment>
<dbReference type="OrthoDB" id="5496093at2"/>
<dbReference type="eggNOG" id="COG2017">
    <property type="taxonomic scope" value="Bacteria"/>
</dbReference>